<feature type="transmembrane region" description="Helical" evidence="2">
    <location>
        <begin position="51"/>
        <end position="70"/>
    </location>
</feature>
<feature type="transmembrane region" description="Helical" evidence="2">
    <location>
        <begin position="213"/>
        <end position="235"/>
    </location>
</feature>
<sequence length="684" mass="76306">MAPFKRQKTIHVARVKRRIHSIVPWIQNPLQGVDKQHLVFAPRHEASTLELFFDLFFVANLATFTSYHYIVDHSSLFAYIGFFAIIWVTWFHTVLYDVRFENDSIYSRVCKTVIMIAFVGFALVGSAFAPGTVKGDNTNFRVLCYTLVMSRVLFSIQYLVLIVFIAKARRTDLYLPLSLNSFVYIAATAAYAAMIPSFAESKPVDSHNGIYSIWWIIMSLETVGTIAISSCWRMLSFKKTHLVERMGLLTLIVIGEGAIGVTKTISRMMGKGGLDPEGSGLVLCIVLILVGMWMIYFDHQPHSHFGTIKQQIWSCLHFPIHLAIVGLAEGAQQLALARYVAKSIARFERSVVQYCLIDHLDGEDLVEKLTASVKYLQLDKKLTSLVFLPTITEDIMQIGNATGICGSSVEGTNNGDWPDLVLIFYKHTAAALYSSLGLSMPLNEDVITIMLDSWKLIYRYFWSAFLILVGCFLVVMILIRTTKVDAFDYVALTTRFFVLIGGGVILGLSASPGILYDLLGSPAMLPIAVILLYLIIMLDRLGAYIANRRNANSGDPLIGDVHGHGHHEHGHDGHNQGHGDGHHDYGSRGHDSEKQRLKVSTTRGGARPRHGRVRTPVPYSPPPTNTWVETSYGSPETPPLYASPRIYDAPRPPAPVSEQVLIDARYAPRGYMPVQNDQYTGRGY</sequence>
<feature type="transmembrane region" description="Helical" evidence="2">
    <location>
        <begin position="514"/>
        <end position="538"/>
    </location>
</feature>
<evidence type="ECO:0000313" key="4">
    <source>
        <dbReference type="Proteomes" id="UP000001056"/>
    </source>
</evidence>
<feature type="transmembrane region" description="Helical" evidence="2">
    <location>
        <begin position="173"/>
        <end position="193"/>
    </location>
</feature>
<evidence type="ECO:0008006" key="5">
    <source>
        <dbReference type="Google" id="ProtNLM"/>
    </source>
</evidence>
<dbReference type="InParanoid" id="Q2HBX9"/>
<feature type="transmembrane region" description="Helical" evidence="2">
    <location>
        <begin position="140"/>
        <end position="166"/>
    </location>
</feature>
<dbReference type="InterPro" id="IPR010640">
    <property type="entry name" value="Low_temperature_requirement_A"/>
</dbReference>
<feature type="transmembrane region" description="Helical" evidence="2">
    <location>
        <begin position="460"/>
        <end position="479"/>
    </location>
</feature>
<dbReference type="Pfam" id="PF06772">
    <property type="entry name" value="LtrA"/>
    <property type="match status" value="1"/>
</dbReference>
<accession>Q2HBX9</accession>
<feature type="compositionally biased region" description="Basic and acidic residues" evidence="1">
    <location>
        <begin position="569"/>
        <end position="596"/>
    </location>
</feature>
<keyword evidence="4" id="KW-1185">Reference proteome</keyword>
<dbReference type="GeneID" id="4388668"/>
<dbReference type="EMBL" id="CH408030">
    <property type="protein sequence ID" value="EAQ90340.1"/>
    <property type="molecule type" value="Genomic_DNA"/>
</dbReference>
<keyword evidence="2" id="KW-0472">Membrane</keyword>
<keyword evidence="2" id="KW-1133">Transmembrane helix</keyword>
<name>Q2HBX9_CHAGB</name>
<protein>
    <recommendedName>
        <fullName evidence="5">Low temperature requirement protein A</fullName>
    </recommendedName>
</protein>
<organism evidence="3 4">
    <name type="scientific">Chaetomium globosum (strain ATCC 6205 / CBS 148.51 / DSM 1962 / NBRC 6347 / NRRL 1970)</name>
    <name type="common">Soil fungus</name>
    <dbReference type="NCBI Taxonomy" id="306901"/>
    <lineage>
        <taxon>Eukaryota</taxon>
        <taxon>Fungi</taxon>
        <taxon>Dikarya</taxon>
        <taxon>Ascomycota</taxon>
        <taxon>Pezizomycotina</taxon>
        <taxon>Sordariomycetes</taxon>
        <taxon>Sordariomycetidae</taxon>
        <taxon>Sordariales</taxon>
        <taxon>Chaetomiaceae</taxon>
        <taxon>Chaetomium</taxon>
    </lineage>
</organism>
<dbReference type="HOGENOM" id="CLU_016136_2_1_1"/>
<keyword evidence="2" id="KW-0812">Transmembrane</keyword>
<evidence type="ECO:0000313" key="3">
    <source>
        <dbReference type="EMBL" id="EAQ90340.1"/>
    </source>
</evidence>
<dbReference type="OMA" id="THLMERM"/>
<dbReference type="Proteomes" id="UP000001056">
    <property type="component" value="Unassembled WGS sequence"/>
</dbReference>
<feature type="transmembrane region" description="Helical" evidence="2">
    <location>
        <begin position="278"/>
        <end position="297"/>
    </location>
</feature>
<evidence type="ECO:0000256" key="1">
    <source>
        <dbReference type="SAM" id="MobiDB-lite"/>
    </source>
</evidence>
<dbReference type="RefSeq" id="XP_001228791.1">
    <property type="nucleotide sequence ID" value="XM_001228790.1"/>
</dbReference>
<gene>
    <name evidence="3" type="ORF">CHGG_02275</name>
</gene>
<dbReference type="OrthoDB" id="3177213at2759"/>
<dbReference type="PANTHER" id="PTHR42101">
    <property type="entry name" value="CHROMOSOME 16, WHOLE GENOME SHOTGUN SEQUENCE"/>
    <property type="match status" value="1"/>
</dbReference>
<feature type="transmembrane region" description="Helical" evidence="2">
    <location>
        <begin position="76"/>
        <end position="96"/>
    </location>
</feature>
<dbReference type="eggNOG" id="ENOG502RYB9">
    <property type="taxonomic scope" value="Eukaryota"/>
</dbReference>
<dbReference type="VEuPathDB" id="FungiDB:CHGG_02275"/>
<evidence type="ECO:0000256" key="2">
    <source>
        <dbReference type="SAM" id="Phobius"/>
    </source>
</evidence>
<dbReference type="AlphaFoldDB" id="Q2HBX9"/>
<dbReference type="STRING" id="306901.Q2HBX9"/>
<dbReference type="PANTHER" id="PTHR42101:SF1">
    <property type="entry name" value="LOW TEMPERATURE REQUIREMENT A"/>
    <property type="match status" value="1"/>
</dbReference>
<feature type="transmembrane region" description="Helical" evidence="2">
    <location>
        <begin position="108"/>
        <end position="128"/>
    </location>
</feature>
<feature type="transmembrane region" description="Helical" evidence="2">
    <location>
        <begin position="486"/>
        <end position="508"/>
    </location>
</feature>
<feature type="region of interest" description="Disordered" evidence="1">
    <location>
        <begin position="558"/>
        <end position="625"/>
    </location>
</feature>
<reference evidence="4" key="1">
    <citation type="journal article" date="2015" name="Genome Announc.">
        <title>Draft genome sequence of the cellulolytic fungus Chaetomium globosum.</title>
        <authorList>
            <person name="Cuomo C.A."/>
            <person name="Untereiner W.A."/>
            <person name="Ma L.-J."/>
            <person name="Grabherr M."/>
            <person name="Birren B.W."/>
        </authorList>
    </citation>
    <scope>NUCLEOTIDE SEQUENCE [LARGE SCALE GENOMIC DNA]</scope>
    <source>
        <strain evidence="4">ATCC 6205 / CBS 148.51 / DSM 1962 / NBRC 6347 / NRRL 1970</strain>
    </source>
</reference>
<proteinExistence type="predicted"/>